<reference evidence="3" key="3">
    <citation type="submission" date="2022-04" db="EMBL/GenBank/DDBJ databases">
        <title>Emergence of ST220 Acinetobacter pittii strain in bloodstream infection, which co-producing chromosomal NDM-1 and OXA-820 carbapenemases.</title>
        <authorList>
            <person name="Tian C."/>
            <person name="Xing M."/>
            <person name="Fu L."/>
            <person name="Xia D."/>
        </authorList>
    </citation>
    <scope>NUCLEOTIDE SEQUENCE</scope>
    <source>
        <strain evidence="3">TCM</strain>
    </source>
</reference>
<dbReference type="EMBL" id="AP021936">
    <property type="protein sequence ID" value="BBQ47717.1"/>
    <property type="molecule type" value="Genomic_DNA"/>
</dbReference>
<dbReference type="InterPro" id="IPR007357">
    <property type="entry name" value="PhrB-like"/>
</dbReference>
<dbReference type="Gene3D" id="3.40.50.620">
    <property type="entry name" value="HUPs"/>
    <property type="match status" value="1"/>
</dbReference>
<dbReference type="Proteomes" id="UP001055514">
    <property type="component" value="Chromosome"/>
</dbReference>
<dbReference type="PANTHER" id="PTHR38657:SF1">
    <property type="entry name" value="SLR1343 PROTEIN"/>
    <property type="match status" value="1"/>
</dbReference>
<sequence>MRFGLILGDQLNHQLATLKYLNRNEDVILMAEVLEETSYVAHHPQKIALIFSAMRHFAKELKAQGWKIRYHTFKRESHIKKLVDFIALQQQHFSANTLVITQCGEYRLQHEIETSWANKLKLPVICLEDDRFFCTVEQFKQWANKYKTLRMEYFYREMRKQTHYLMHDQQPVGGQWNFDQANRKAWSGNPPLPPKLTFEHDQIDIDVIQLVKKEFSQHIGNINSFQWATTRQNALLALDHFISNNLPHFGDYQDAMVYGSDFMFHSLLSPYLNCGLLLPKEVCDAAQTAYYNGQVPLNAVEGFIRQILGWREYVRGIYWLCMPDYSDQNTLQASTPLPQYYWTGNTKMACMAECFRNTFAHGYAHHIQRLMITGNFALLAGVNPSEICEWYLAVYVDAYEWVELPNTLGMAMYADGGTMASKPYAASGNYIHKMSNYCQQCTYNVKTKTEPDSCPFNSLYWYFMSQHEAIFRQNPRMSMIYKNLDRMKDKASVMKHAKLLIHQLDEL</sequence>
<evidence type="ECO:0000313" key="2">
    <source>
        <dbReference type="EMBL" id="RSO59189.1"/>
    </source>
</evidence>
<dbReference type="Proteomes" id="UP000271320">
    <property type="component" value="Unassembled WGS sequence"/>
</dbReference>
<evidence type="ECO:0000313" key="5">
    <source>
        <dbReference type="Proteomes" id="UP000515758"/>
    </source>
</evidence>
<dbReference type="InterPro" id="IPR036134">
    <property type="entry name" value="Crypto/Photolyase_FAD-like_sf"/>
</dbReference>
<dbReference type="GO" id="GO:0016829">
    <property type="term" value="F:lyase activity"/>
    <property type="evidence" value="ECO:0007669"/>
    <property type="project" value="UniProtKB-KW"/>
</dbReference>
<dbReference type="AlphaFoldDB" id="A0A1C2TZ65"/>
<evidence type="ECO:0000313" key="1">
    <source>
        <dbReference type="EMBL" id="BBQ47717.1"/>
    </source>
</evidence>
<accession>A0A1C2TZ65</accession>
<dbReference type="SUPFAM" id="SSF48173">
    <property type="entry name" value="Cryptochrome/photolyase FAD-binding domain"/>
    <property type="match status" value="1"/>
</dbReference>
<dbReference type="Gene3D" id="1.25.40.80">
    <property type="match status" value="1"/>
</dbReference>
<proteinExistence type="predicted"/>
<dbReference type="Gene3D" id="1.10.10.1710">
    <property type="entry name" value="Deoxyribodipyrimidine photolyase-related"/>
    <property type="match status" value="1"/>
</dbReference>
<reference evidence="2 4" key="1">
    <citation type="submission" date="2018-10" db="EMBL/GenBank/DDBJ databases">
        <title>GWAS and RNA-Seq identify cryptic mechanisms of antimicrobial resistance in Acinetobacter baumannii.</title>
        <authorList>
            <person name="Sahl J.W."/>
        </authorList>
    </citation>
    <scope>NUCLEOTIDE SEQUENCE [LARGE SCALE GENOMIC DNA]</scope>
    <source>
        <strain evidence="2 4">TG41884</strain>
    </source>
</reference>
<dbReference type="PANTHER" id="PTHR38657">
    <property type="entry name" value="SLR1343 PROTEIN"/>
    <property type="match status" value="1"/>
</dbReference>
<dbReference type="InterPro" id="IPR052551">
    <property type="entry name" value="UV-DNA_repair_photolyase"/>
</dbReference>
<gene>
    <name evidence="2" type="ORF">EA752_10525</name>
    <name evidence="3" type="ORF">MWH18_03910</name>
    <name evidence="1" type="ORF">WP2W18E11_07150</name>
</gene>
<keyword evidence="1" id="KW-0456">Lyase</keyword>
<dbReference type="RefSeq" id="WP_017386292.1">
    <property type="nucleotide sequence ID" value="NZ_AP021936.1"/>
</dbReference>
<dbReference type="InterPro" id="IPR014729">
    <property type="entry name" value="Rossmann-like_a/b/a_fold"/>
</dbReference>
<name>A0A1C2TZ65_ACIPI</name>
<reference evidence="1 5" key="2">
    <citation type="submission" date="2019-12" db="EMBL/GenBank/DDBJ databases">
        <title>complete genome sequences of Acinetobacter pittii str. WP2-W18-ESBL-11 isolated from wastewater treatment plant effluent.</title>
        <authorList>
            <person name="Sekizuka T."/>
            <person name="Itokawa K."/>
            <person name="Yatsu K."/>
            <person name="Inamine Y."/>
            <person name="Kuroda M."/>
        </authorList>
    </citation>
    <scope>NUCLEOTIDE SEQUENCE [LARGE SCALE GENOMIC DNA]</scope>
    <source>
        <strain evidence="1 5">WP2-W18-ESBL-11</strain>
    </source>
</reference>
<dbReference type="EMBL" id="RFEW01000007">
    <property type="protein sequence ID" value="RSO59189.1"/>
    <property type="molecule type" value="Genomic_DNA"/>
</dbReference>
<evidence type="ECO:0000313" key="3">
    <source>
        <dbReference type="EMBL" id="USU95420.1"/>
    </source>
</evidence>
<dbReference type="Gene3D" id="1.10.579.10">
    <property type="entry name" value="DNA Cyclobutane Dipyrimidine Photolyase, subunit A, domain 3"/>
    <property type="match status" value="1"/>
</dbReference>
<organism evidence="2 4">
    <name type="scientific">Acinetobacter pittii</name>
    <name type="common">Acinetobacter genomosp. 3</name>
    <dbReference type="NCBI Taxonomy" id="48296"/>
    <lineage>
        <taxon>Bacteria</taxon>
        <taxon>Pseudomonadati</taxon>
        <taxon>Pseudomonadota</taxon>
        <taxon>Gammaproteobacteria</taxon>
        <taxon>Moraxellales</taxon>
        <taxon>Moraxellaceae</taxon>
        <taxon>Acinetobacter</taxon>
        <taxon>Acinetobacter calcoaceticus/baumannii complex</taxon>
    </lineage>
</organism>
<dbReference type="EMBL" id="CP095407">
    <property type="protein sequence ID" value="USU95420.1"/>
    <property type="molecule type" value="Genomic_DNA"/>
</dbReference>
<protein>
    <submittedName>
        <fullName evidence="2">Cryptochrome/photolyase family protein</fullName>
    </submittedName>
</protein>
<evidence type="ECO:0000313" key="4">
    <source>
        <dbReference type="Proteomes" id="UP000271320"/>
    </source>
</evidence>
<dbReference type="Proteomes" id="UP000515758">
    <property type="component" value="Chromosome"/>
</dbReference>
<dbReference type="Pfam" id="PF04244">
    <property type="entry name" value="DPRP"/>
    <property type="match status" value="1"/>
</dbReference>